<dbReference type="Proteomes" id="UP001370758">
    <property type="component" value="Unassembled WGS sequence"/>
</dbReference>
<protein>
    <submittedName>
        <fullName evidence="2">Uncharacterized protein</fullName>
    </submittedName>
</protein>
<organism evidence="2 3">
    <name type="scientific">Arthrobotrys musiformis</name>
    <dbReference type="NCBI Taxonomy" id="47236"/>
    <lineage>
        <taxon>Eukaryota</taxon>
        <taxon>Fungi</taxon>
        <taxon>Dikarya</taxon>
        <taxon>Ascomycota</taxon>
        <taxon>Pezizomycotina</taxon>
        <taxon>Orbiliomycetes</taxon>
        <taxon>Orbiliales</taxon>
        <taxon>Orbiliaceae</taxon>
        <taxon>Arthrobotrys</taxon>
    </lineage>
</organism>
<evidence type="ECO:0000313" key="3">
    <source>
        <dbReference type="Proteomes" id="UP001370758"/>
    </source>
</evidence>
<sequence>MSELDTNTPDLGFTLRVFDDQPFGAFTWETISSTVPQNPTGMISASDLENETETEDDLRGDYNEPDLFHEQPQQSHEGSPENSPQPKQNLVEEDPDTRNPVEPAQSEPKSNGLEVLFQMARDLESAYASGMYERKYVALETAMGRLSALLRSTDPNGSIQAIYERVLNTYKNRMTAGNHDEPKIMQDLAWGSEVYFTDAQIRFLEQGIPQVVSEATELSGEICADCDRLTDQLIGAASVYRSFVATLDNYLEDENVRRLPAGLLLLKDKMVAKERQIDLDIRRARSIKSPGLINAQEEVMKIAQYHSGIVALGEEYKGWERRTRWEAHQAGISMSPTDRYWVNLKFASAGVSGILDHPSLSGC</sequence>
<dbReference type="EMBL" id="JAVHJL010000007">
    <property type="protein sequence ID" value="KAK6500407.1"/>
    <property type="molecule type" value="Genomic_DNA"/>
</dbReference>
<feature type="compositionally biased region" description="Polar residues" evidence="1">
    <location>
        <begin position="71"/>
        <end position="88"/>
    </location>
</feature>
<evidence type="ECO:0000313" key="2">
    <source>
        <dbReference type="EMBL" id="KAK6500407.1"/>
    </source>
</evidence>
<comment type="caution">
    <text evidence="2">The sequence shown here is derived from an EMBL/GenBank/DDBJ whole genome shotgun (WGS) entry which is preliminary data.</text>
</comment>
<dbReference type="AlphaFoldDB" id="A0AAV9W1U1"/>
<feature type="compositionally biased region" description="Basic and acidic residues" evidence="1">
    <location>
        <begin position="57"/>
        <end position="69"/>
    </location>
</feature>
<name>A0AAV9W1U1_9PEZI</name>
<evidence type="ECO:0000256" key="1">
    <source>
        <dbReference type="SAM" id="MobiDB-lite"/>
    </source>
</evidence>
<gene>
    <name evidence="2" type="ORF">TWF481_010751</name>
</gene>
<feature type="region of interest" description="Disordered" evidence="1">
    <location>
        <begin position="30"/>
        <end position="112"/>
    </location>
</feature>
<keyword evidence="3" id="KW-1185">Reference proteome</keyword>
<reference evidence="2 3" key="1">
    <citation type="submission" date="2023-08" db="EMBL/GenBank/DDBJ databases">
        <authorList>
            <person name="Palmer J.M."/>
        </authorList>
    </citation>
    <scope>NUCLEOTIDE SEQUENCE [LARGE SCALE GENOMIC DNA]</scope>
    <source>
        <strain evidence="2 3">TWF481</strain>
    </source>
</reference>
<feature type="compositionally biased region" description="Polar residues" evidence="1">
    <location>
        <begin position="30"/>
        <end position="43"/>
    </location>
</feature>
<accession>A0AAV9W1U1</accession>
<proteinExistence type="predicted"/>